<dbReference type="InterPro" id="IPR001245">
    <property type="entry name" value="Ser-Thr/Tyr_kinase_cat_dom"/>
</dbReference>
<evidence type="ECO:0000256" key="7">
    <source>
        <dbReference type="SAM" id="MobiDB-lite"/>
    </source>
</evidence>
<feature type="signal peptide" evidence="9">
    <location>
        <begin position="1"/>
        <end position="36"/>
    </location>
</feature>
<dbReference type="InterPro" id="IPR008271">
    <property type="entry name" value="Ser/Thr_kinase_AS"/>
</dbReference>
<evidence type="ECO:0000256" key="5">
    <source>
        <dbReference type="ARBA" id="ARBA00022840"/>
    </source>
</evidence>
<keyword evidence="1" id="KW-0723">Serine/threonine-protein kinase</keyword>
<protein>
    <submittedName>
        <fullName evidence="11">Receptor-like serine/threonine-protein kinase ALE2</fullName>
    </submittedName>
</protein>
<evidence type="ECO:0000259" key="10">
    <source>
        <dbReference type="PROSITE" id="PS50011"/>
    </source>
</evidence>
<dbReference type="Pfam" id="PF07714">
    <property type="entry name" value="PK_Tyr_Ser-Thr"/>
    <property type="match status" value="1"/>
</dbReference>
<dbReference type="Gene3D" id="1.10.510.10">
    <property type="entry name" value="Transferase(Phosphotransferase) domain 1"/>
    <property type="match status" value="1"/>
</dbReference>
<evidence type="ECO:0000256" key="2">
    <source>
        <dbReference type="ARBA" id="ARBA00022679"/>
    </source>
</evidence>
<evidence type="ECO:0000256" key="6">
    <source>
        <dbReference type="PROSITE-ProRule" id="PRU10141"/>
    </source>
</evidence>
<evidence type="ECO:0000313" key="12">
    <source>
        <dbReference type="Proteomes" id="UP000288805"/>
    </source>
</evidence>
<dbReference type="Proteomes" id="UP000288805">
    <property type="component" value="Unassembled WGS sequence"/>
</dbReference>
<reference evidence="11 12" key="1">
    <citation type="journal article" date="2018" name="PLoS Genet.">
        <title>Population sequencing reveals clonal diversity and ancestral inbreeding in the grapevine cultivar Chardonnay.</title>
        <authorList>
            <person name="Roach M.J."/>
            <person name="Johnson D.L."/>
            <person name="Bohlmann J."/>
            <person name="van Vuuren H.J."/>
            <person name="Jones S.J."/>
            <person name="Pretorius I.S."/>
            <person name="Schmidt S.A."/>
            <person name="Borneman A.R."/>
        </authorList>
    </citation>
    <scope>NUCLEOTIDE SEQUENCE [LARGE SCALE GENOMIC DNA]</scope>
    <source>
        <strain evidence="12">cv. Chardonnay</strain>
        <tissue evidence="11">Leaf</tissue>
    </source>
</reference>
<dbReference type="PROSITE" id="PS50011">
    <property type="entry name" value="PROTEIN_KINASE_DOM"/>
    <property type="match status" value="1"/>
</dbReference>
<dbReference type="Gene3D" id="3.30.200.20">
    <property type="entry name" value="Phosphorylase Kinase, domain 1"/>
    <property type="match status" value="1"/>
</dbReference>
<gene>
    <name evidence="11" type="primary">ALE2_1</name>
    <name evidence="11" type="ORF">CK203_017544</name>
</gene>
<feature type="chain" id="PRO_5019265130" evidence="9">
    <location>
        <begin position="37"/>
        <end position="687"/>
    </location>
</feature>
<keyword evidence="2" id="KW-0808">Transferase</keyword>
<feature type="compositionally biased region" description="Basic residues" evidence="7">
    <location>
        <begin position="76"/>
        <end position="87"/>
    </location>
</feature>
<evidence type="ECO:0000256" key="4">
    <source>
        <dbReference type="ARBA" id="ARBA00022777"/>
    </source>
</evidence>
<feature type="domain" description="Protein kinase" evidence="10">
    <location>
        <begin position="343"/>
        <end position="621"/>
    </location>
</feature>
<dbReference type="FunFam" id="1.10.510.10:FF:000051">
    <property type="entry name" value="Receptor-like serine/threonine-protein kinase ALE2"/>
    <property type="match status" value="1"/>
</dbReference>
<accession>A0A438IXQ9</accession>
<dbReference type="GO" id="GO:0004674">
    <property type="term" value="F:protein serine/threonine kinase activity"/>
    <property type="evidence" value="ECO:0007669"/>
    <property type="project" value="UniProtKB-KW"/>
</dbReference>
<evidence type="ECO:0000256" key="1">
    <source>
        <dbReference type="ARBA" id="ARBA00022527"/>
    </source>
</evidence>
<dbReference type="InterPro" id="IPR011009">
    <property type="entry name" value="Kinase-like_dom_sf"/>
</dbReference>
<keyword evidence="9" id="KW-0732">Signal</keyword>
<keyword evidence="8" id="KW-0472">Membrane</keyword>
<dbReference type="GO" id="GO:0005524">
    <property type="term" value="F:ATP binding"/>
    <property type="evidence" value="ECO:0007669"/>
    <property type="project" value="UniProtKB-UniRule"/>
</dbReference>
<dbReference type="AlphaFoldDB" id="A0A438IXQ9"/>
<feature type="region of interest" description="Disordered" evidence="7">
    <location>
        <begin position="632"/>
        <end position="654"/>
    </location>
</feature>
<dbReference type="PANTHER" id="PTHR47989:SF25">
    <property type="entry name" value="PROLINE-RICH RECEPTOR-LIKE PROTEIN KINASE PERK3"/>
    <property type="match status" value="1"/>
</dbReference>
<sequence length="687" mass="74884">MNFSYDIWIAGILRKAEWLFLSWLLILCYMISMAHADLPDNQLEAPLVSPTSAPLATRALPDLPLPSNLPLYHRRKQKHPMPSHVPKRVLAPSQPPDYGPLVTSAHPPTSSRLSKPSMKRGGLASPGTGLVPPHLEDIAPMQSNAGPIPVGLAQPPLSPSDSSKTYFLSILLLHLSRLNISMDIIPHTGISFSASDASKINSSLAAHMVHLDPTSVGVGDYKLLNVTWFKPPVPSPAPLVATSPMEAPANQYSASTSHVDSNKRKHPNLVLILGIIAGILTVAIISVIMVSLCASCRKKTKPSPEENVKPSTADPVPVVGSLPHPTSTRFLAYEELKEATNNFEPASILGEGGFGRVFKGVLSDGTAVAIKRLTSGGQQGDKEFLVEVEMLSRLHHRNLVKLVGYYSNRDSSQNLLCYELVPNGSLEAWLHGPLGVNCPLDWDTRMKIALDAARGLAYLHEDSQPCVIHRDFKASNILLENNFHAKVADFGLAKKAPEGRANYLSTRVMGTFGYVAPEYAMTGHLLVKSDVYSYGVVLLELLTGRRPVEMSQPSGQENLVTWARPILRDKDRLEELADERLAGKYPKEDFVRVCTIAAACVAPEANQRPTMGEVVQSLKMVQRVMEYQDSMLTSSNARPNLRQSSTTFESDGTSSIFSSGPYSGLSAFDNDNISRTAVFSEDLHEGR</sequence>
<organism evidence="11 12">
    <name type="scientific">Vitis vinifera</name>
    <name type="common">Grape</name>
    <dbReference type="NCBI Taxonomy" id="29760"/>
    <lineage>
        <taxon>Eukaryota</taxon>
        <taxon>Viridiplantae</taxon>
        <taxon>Streptophyta</taxon>
        <taxon>Embryophyta</taxon>
        <taxon>Tracheophyta</taxon>
        <taxon>Spermatophyta</taxon>
        <taxon>Magnoliopsida</taxon>
        <taxon>eudicotyledons</taxon>
        <taxon>Gunneridae</taxon>
        <taxon>Pentapetalae</taxon>
        <taxon>rosids</taxon>
        <taxon>Vitales</taxon>
        <taxon>Vitaceae</taxon>
        <taxon>Viteae</taxon>
        <taxon>Vitis</taxon>
    </lineage>
</organism>
<feature type="region of interest" description="Disordered" evidence="7">
    <location>
        <begin position="299"/>
        <end position="319"/>
    </location>
</feature>
<dbReference type="FunFam" id="3.30.200.20:FF:000299">
    <property type="entry name" value="Receptor-like serine/threonine-protein kinase ALE2"/>
    <property type="match status" value="1"/>
</dbReference>
<feature type="binding site" evidence="6">
    <location>
        <position position="371"/>
    </location>
    <ligand>
        <name>ATP</name>
        <dbReference type="ChEBI" id="CHEBI:30616"/>
    </ligand>
</feature>
<keyword evidence="8" id="KW-0812">Transmembrane</keyword>
<dbReference type="InterPro" id="IPR017441">
    <property type="entry name" value="Protein_kinase_ATP_BS"/>
</dbReference>
<dbReference type="PROSITE" id="PS00107">
    <property type="entry name" value="PROTEIN_KINASE_ATP"/>
    <property type="match status" value="1"/>
</dbReference>
<evidence type="ECO:0000313" key="11">
    <source>
        <dbReference type="EMBL" id="RVX01494.1"/>
    </source>
</evidence>
<name>A0A438IXQ9_VITVI</name>
<evidence type="ECO:0000256" key="9">
    <source>
        <dbReference type="SAM" id="SignalP"/>
    </source>
</evidence>
<dbReference type="InterPro" id="IPR000719">
    <property type="entry name" value="Prot_kinase_dom"/>
</dbReference>
<keyword evidence="8" id="KW-1133">Transmembrane helix</keyword>
<keyword evidence="3 6" id="KW-0547">Nucleotide-binding</keyword>
<feature type="region of interest" description="Disordered" evidence="7">
    <location>
        <begin position="76"/>
        <end position="147"/>
    </location>
</feature>
<keyword evidence="4 11" id="KW-0418">Kinase</keyword>
<keyword evidence="11" id="KW-0675">Receptor</keyword>
<feature type="transmembrane region" description="Helical" evidence="8">
    <location>
        <begin position="269"/>
        <end position="294"/>
    </location>
</feature>
<evidence type="ECO:0000256" key="8">
    <source>
        <dbReference type="SAM" id="Phobius"/>
    </source>
</evidence>
<comment type="caution">
    <text evidence="11">The sequence shown here is derived from an EMBL/GenBank/DDBJ whole genome shotgun (WGS) entry which is preliminary data.</text>
</comment>
<dbReference type="SUPFAM" id="SSF56112">
    <property type="entry name" value="Protein kinase-like (PK-like)"/>
    <property type="match status" value="1"/>
</dbReference>
<dbReference type="CDD" id="cd14066">
    <property type="entry name" value="STKc_IRAK"/>
    <property type="match status" value="1"/>
</dbReference>
<dbReference type="PROSITE" id="PS00108">
    <property type="entry name" value="PROTEIN_KINASE_ST"/>
    <property type="match status" value="1"/>
</dbReference>
<proteinExistence type="predicted"/>
<dbReference type="PANTHER" id="PTHR47989">
    <property type="entry name" value="OS01G0750732 PROTEIN"/>
    <property type="match status" value="1"/>
</dbReference>
<dbReference type="EMBL" id="QGNW01000075">
    <property type="protein sequence ID" value="RVX01494.1"/>
    <property type="molecule type" value="Genomic_DNA"/>
</dbReference>
<evidence type="ECO:0000256" key="3">
    <source>
        <dbReference type="ARBA" id="ARBA00022741"/>
    </source>
</evidence>
<keyword evidence="5 6" id="KW-0067">ATP-binding</keyword>